<dbReference type="PANTHER" id="PTHR37829">
    <property type="entry name" value="PHAGE-LIKE ELEMENT PBSX PROTEIN XKDT"/>
    <property type="match status" value="1"/>
</dbReference>
<keyword evidence="3" id="KW-1185">Reference proteome</keyword>
<feature type="domain" description="Baseplate protein J-like barrel" evidence="1">
    <location>
        <begin position="95"/>
        <end position="175"/>
    </location>
</feature>
<comment type="caution">
    <text evidence="2">The sequence shown here is derived from an EMBL/GenBank/DDBJ whole genome shotgun (WGS) entry which is preliminary data.</text>
</comment>
<dbReference type="InterPro" id="IPR052399">
    <property type="entry name" value="Phage_Baseplate_Assmbl_Protein"/>
</dbReference>
<proteinExistence type="predicted"/>
<evidence type="ECO:0000313" key="2">
    <source>
        <dbReference type="EMBL" id="MCZ0831740.1"/>
    </source>
</evidence>
<evidence type="ECO:0000313" key="3">
    <source>
        <dbReference type="Proteomes" id="UP001067708"/>
    </source>
</evidence>
<dbReference type="Pfam" id="PF04865">
    <property type="entry name" value="Baseplate_J"/>
    <property type="match status" value="1"/>
</dbReference>
<reference evidence="2" key="1">
    <citation type="submission" date="2022-09" db="EMBL/GenBank/DDBJ databases">
        <title>Genome analysis and characterization of larvicidal activity of Brevibacillus strains.</title>
        <authorList>
            <person name="Patrusheva E.V."/>
            <person name="Izotova A.O."/>
            <person name="Toshchakov S.V."/>
            <person name="Sineoky S.P."/>
        </authorList>
    </citation>
    <scope>NUCLEOTIDE SEQUENCE</scope>
    <source>
        <strain evidence="2">VKPM_B-13244</strain>
    </source>
</reference>
<organism evidence="2 3">
    <name type="scientific">Brevibacillus halotolerans</name>
    <dbReference type="NCBI Taxonomy" id="1507437"/>
    <lineage>
        <taxon>Bacteria</taxon>
        <taxon>Bacillati</taxon>
        <taxon>Bacillota</taxon>
        <taxon>Bacilli</taxon>
        <taxon>Bacillales</taxon>
        <taxon>Paenibacillaceae</taxon>
        <taxon>Brevibacillus</taxon>
    </lineage>
</organism>
<dbReference type="PANTHER" id="PTHR37829:SF3">
    <property type="entry name" value="PROTEIN JAYE-RELATED"/>
    <property type="match status" value="1"/>
</dbReference>
<evidence type="ECO:0000259" key="1">
    <source>
        <dbReference type="Pfam" id="PF04865"/>
    </source>
</evidence>
<accession>A0ABT4HZX2</accession>
<dbReference type="RefSeq" id="WP_258417590.1">
    <property type="nucleotide sequence ID" value="NZ_JAPTNG010000009.1"/>
</dbReference>
<protein>
    <submittedName>
        <fullName evidence="2">Baseplate J/gp47 family protein</fullName>
    </submittedName>
</protein>
<dbReference type="Proteomes" id="UP001067708">
    <property type="component" value="Unassembled WGS sequence"/>
</dbReference>
<sequence length="385" mass="42393">MLTEQGFKRKRYSDLLTEIEERARTLFGEDINTTLRSPLGILIRLFAWFLSLVWQNAEEVYHSGFRDTAIGVSLDKLGAADGIYRLPESAAIGEIEIEGKPGYEVPEDTIVGTDHEVWFRTIDSLILDDKGKGTVQVTAMKAGSNGNVPSNRITRLLLADSNITTVTNPSPTSEGRELETDKEYRERLKKAKAGLLNGALYKVPGVRSVTIVENKTMQPDAEGRNPKSFEVFVLGGTDREVAQAIFENKPAGIETHGEITQEITDLSGEKQIITFSRTKNVPVWIKAILTTSSAFLVDGAMKVRTELLQVIGGQDEDGVNYEGLKSGQSVVINQLIGAVMKVEGIEDVQIKVSTDGNTFHTQNIPIEKYKKAVAHYSNIEVTAHV</sequence>
<gene>
    <name evidence="2" type="ORF">O0535_13430</name>
</gene>
<name>A0ABT4HZX2_9BACL</name>
<dbReference type="EMBL" id="JAPTNG010000009">
    <property type="protein sequence ID" value="MCZ0831740.1"/>
    <property type="molecule type" value="Genomic_DNA"/>
</dbReference>
<dbReference type="InterPro" id="IPR006949">
    <property type="entry name" value="Barrel_Baseplate_J-like"/>
</dbReference>